<feature type="compositionally biased region" description="Acidic residues" evidence="5">
    <location>
        <begin position="181"/>
        <end position="190"/>
    </location>
</feature>
<evidence type="ECO:0000313" key="7">
    <source>
        <dbReference type="EMBL" id="OXN00471.1"/>
    </source>
</evidence>
<evidence type="ECO:0000256" key="1">
    <source>
        <dbReference type="ARBA" id="ARBA00005395"/>
    </source>
</evidence>
<dbReference type="AlphaFoldDB" id="A0A229VXX3"/>
<keyword evidence="4" id="KW-0012">Acyltransferase</keyword>
<dbReference type="InterPro" id="IPR006464">
    <property type="entry name" value="AcTrfase_RimI/Ard1"/>
</dbReference>
<keyword evidence="8" id="KW-1185">Reference proteome</keyword>
<evidence type="ECO:0000259" key="6">
    <source>
        <dbReference type="PROSITE" id="PS51186"/>
    </source>
</evidence>
<dbReference type="Gene3D" id="3.40.630.30">
    <property type="match status" value="1"/>
</dbReference>
<keyword evidence="2" id="KW-0963">Cytoplasm</keyword>
<evidence type="ECO:0000256" key="2">
    <source>
        <dbReference type="ARBA" id="ARBA00022490"/>
    </source>
</evidence>
<dbReference type="GO" id="GO:0008080">
    <property type="term" value="F:N-acetyltransferase activity"/>
    <property type="evidence" value="ECO:0007669"/>
    <property type="project" value="InterPro"/>
</dbReference>
<dbReference type="Proteomes" id="UP000215433">
    <property type="component" value="Unassembled WGS sequence"/>
</dbReference>
<evidence type="ECO:0000256" key="3">
    <source>
        <dbReference type="ARBA" id="ARBA00022679"/>
    </source>
</evidence>
<evidence type="ECO:0000256" key="5">
    <source>
        <dbReference type="SAM" id="MobiDB-lite"/>
    </source>
</evidence>
<reference evidence="7 8" key="1">
    <citation type="submission" date="2017-05" db="EMBL/GenBank/DDBJ databases">
        <title>Bifidobacterium vansinderenii sp. nov.</title>
        <authorList>
            <person name="Lugli G.A."/>
            <person name="Duranti S."/>
            <person name="Mangifesta M."/>
        </authorList>
    </citation>
    <scope>NUCLEOTIDE SEQUENCE [LARGE SCALE GENOMIC DNA]</scope>
    <source>
        <strain evidence="7 8">Tam10B</strain>
    </source>
</reference>
<gene>
    <name evidence="7" type="ORF">Tam10B_1341</name>
</gene>
<dbReference type="RefSeq" id="WP_093960492.1">
    <property type="nucleotide sequence ID" value="NZ_NEWD01000016.1"/>
</dbReference>
<dbReference type="EMBL" id="NEWD01000016">
    <property type="protein sequence ID" value="OXN00471.1"/>
    <property type="molecule type" value="Genomic_DNA"/>
</dbReference>
<comment type="similarity">
    <text evidence="1">Belongs to the acetyltransferase family. RimI subfamily.</text>
</comment>
<sequence length="190" mass="21222">MLVALDDLDRDTVVAAFAGLEAELFGRGAWSENAIRQELDAPARTYVFDVDDETGTIHGYAGFWYDGDDAELMTIGVAKTHQRRGIAAALLNRLLRDAERQGARRMLLEVRVDNDPAIALYQRFGFTVMGRRKRYYQPEGIDAYTMSVDIRPHVMGFQTTEAESPNASPNPENNTNHHSEDSEDNEGAAQ</sequence>
<dbReference type="OrthoDB" id="529907at2"/>
<dbReference type="InterPro" id="IPR016181">
    <property type="entry name" value="Acyl_CoA_acyltransferase"/>
</dbReference>
<keyword evidence="3 7" id="KW-0808">Transferase</keyword>
<evidence type="ECO:0000256" key="4">
    <source>
        <dbReference type="ARBA" id="ARBA00023315"/>
    </source>
</evidence>
<feature type="region of interest" description="Disordered" evidence="5">
    <location>
        <begin position="160"/>
        <end position="190"/>
    </location>
</feature>
<organism evidence="7 8">
    <name type="scientific">Bifidobacterium vansinderenii</name>
    <dbReference type="NCBI Taxonomy" id="1984871"/>
    <lineage>
        <taxon>Bacteria</taxon>
        <taxon>Bacillati</taxon>
        <taxon>Actinomycetota</taxon>
        <taxon>Actinomycetes</taxon>
        <taxon>Bifidobacteriales</taxon>
        <taxon>Bifidobacteriaceae</taxon>
        <taxon>Bifidobacterium</taxon>
    </lineage>
</organism>
<protein>
    <submittedName>
        <fullName evidence="7">Ribosomal-protein-alanine N-acetyltransferase RimI</fullName>
    </submittedName>
</protein>
<name>A0A229VXX3_9BIFI</name>
<dbReference type="PROSITE" id="PS51186">
    <property type="entry name" value="GNAT"/>
    <property type="match status" value="1"/>
</dbReference>
<dbReference type="NCBIfam" id="TIGR01575">
    <property type="entry name" value="rimI"/>
    <property type="match status" value="1"/>
</dbReference>
<dbReference type="PANTHER" id="PTHR43420:SF44">
    <property type="entry name" value="ACETYLTRANSFERASE YPEA"/>
    <property type="match status" value="1"/>
</dbReference>
<dbReference type="Pfam" id="PF00583">
    <property type="entry name" value="Acetyltransf_1"/>
    <property type="match status" value="1"/>
</dbReference>
<dbReference type="SUPFAM" id="SSF55729">
    <property type="entry name" value="Acyl-CoA N-acyltransferases (Nat)"/>
    <property type="match status" value="1"/>
</dbReference>
<accession>A0A229VXX3</accession>
<proteinExistence type="inferred from homology"/>
<evidence type="ECO:0000313" key="8">
    <source>
        <dbReference type="Proteomes" id="UP000215433"/>
    </source>
</evidence>
<dbReference type="InterPro" id="IPR050680">
    <property type="entry name" value="YpeA/RimI_acetyltransf"/>
</dbReference>
<feature type="domain" description="N-acetyltransferase" evidence="6">
    <location>
        <begin position="3"/>
        <end position="151"/>
    </location>
</feature>
<dbReference type="InterPro" id="IPR000182">
    <property type="entry name" value="GNAT_dom"/>
</dbReference>
<dbReference type="CDD" id="cd04301">
    <property type="entry name" value="NAT_SF"/>
    <property type="match status" value="1"/>
</dbReference>
<dbReference type="PANTHER" id="PTHR43420">
    <property type="entry name" value="ACETYLTRANSFERASE"/>
    <property type="match status" value="1"/>
</dbReference>
<comment type="caution">
    <text evidence="7">The sequence shown here is derived from an EMBL/GenBank/DDBJ whole genome shotgun (WGS) entry which is preliminary data.</text>
</comment>
<feature type="compositionally biased region" description="Low complexity" evidence="5">
    <location>
        <begin position="161"/>
        <end position="174"/>
    </location>
</feature>